<accession>A0ABV7UQP6</accession>
<proteinExistence type="predicted"/>
<dbReference type="Pfam" id="PF08808">
    <property type="entry name" value="RES"/>
    <property type="match status" value="1"/>
</dbReference>
<dbReference type="EMBL" id="JBHRYF010000001">
    <property type="protein sequence ID" value="MFC3659271.1"/>
    <property type="molecule type" value="Genomic_DNA"/>
</dbReference>
<keyword evidence="3" id="KW-1185">Reference proteome</keyword>
<reference evidence="3" key="1">
    <citation type="journal article" date="2019" name="Int. J. Syst. Evol. Microbiol.">
        <title>The Global Catalogue of Microorganisms (GCM) 10K type strain sequencing project: providing services to taxonomists for standard genome sequencing and annotation.</title>
        <authorList>
            <consortium name="The Broad Institute Genomics Platform"/>
            <consortium name="The Broad Institute Genome Sequencing Center for Infectious Disease"/>
            <person name="Wu L."/>
            <person name="Ma J."/>
        </authorList>
    </citation>
    <scope>NUCLEOTIDE SEQUENCE [LARGE SCALE GENOMIC DNA]</scope>
    <source>
        <strain evidence="3">KCTC 42211</strain>
    </source>
</reference>
<dbReference type="RefSeq" id="WP_386706436.1">
    <property type="nucleotide sequence ID" value="NZ_JBHRYF010000001.1"/>
</dbReference>
<evidence type="ECO:0000313" key="2">
    <source>
        <dbReference type="EMBL" id="MFC3659271.1"/>
    </source>
</evidence>
<protein>
    <submittedName>
        <fullName evidence="2">RES family NAD+ phosphorylase</fullName>
    </submittedName>
</protein>
<organism evidence="2 3">
    <name type="scientific">Luteimonas notoginsengisoli</name>
    <dbReference type="NCBI Taxonomy" id="1578200"/>
    <lineage>
        <taxon>Bacteria</taxon>
        <taxon>Pseudomonadati</taxon>
        <taxon>Pseudomonadota</taxon>
        <taxon>Gammaproteobacteria</taxon>
        <taxon>Lysobacterales</taxon>
        <taxon>Lysobacteraceae</taxon>
        <taxon>Luteimonas</taxon>
    </lineage>
</organism>
<sequence>MKLWGGDMCCPNCFDDDFLCGFISVNAEREADCPYCGSRDVPVISAVRLAPYFEQVLDGYAVKVDGRHIWELWAQDWGIFSERAKAQQISEAVLGGLAAATYVARESALAPSSEIWGDLRKELQEENRFFPKNAPDKELFRVLMENLVCSELPAEFYRARLMKGVVPLPLDEMGAPPAEIASDGRANPIGIRYLYLADDLDTAIAEVKPSKGALVSLATFRVIAGRPLELIDLTDPWLTISPFRVSSSSIADVRASMSFLKALGEELSVPTQPHRATRDYLASQYLCELIKVSGYDGVIYKSSLANGRNFAFFDVCACEAYGSVAVHKVVEVEVTAQLI</sequence>
<dbReference type="Proteomes" id="UP001595724">
    <property type="component" value="Unassembled WGS sequence"/>
</dbReference>
<feature type="domain" description="RES" evidence="1">
    <location>
        <begin position="169"/>
        <end position="327"/>
    </location>
</feature>
<evidence type="ECO:0000259" key="1">
    <source>
        <dbReference type="SMART" id="SM00953"/>
    </source>
</evidence>
<name>A0ABV7UQP6_9GAMM</name>
<dbReference type="InterPro" id="IPR014914">
    <property type="entry name" value="RES_dom"/>
</dbReference>
<evidence type="ECO:0000313" key="3">
    <source>
        <dbReference type="Proteomes" id="UP001595724"/>
    </source>
</evidence>
<dbReference type="SMART" id="SM00953">
    <property type="entry name" value="RES"/>
    <property type="match status" value="1"/>
</dbReference>
<comment type="caution">
    <text evidence="2">The sequence shown here is derived from an EMBL/GenBank/DDBJ whole genome shotgun (WGS) entry which is preliminary data.</text>
</comment>
<gene>
    <name evidence="2" type="ORF">ACFOM9_04145</name>
</gene>